<evidence type="ECO:0000256" key="1">
    <source>
        <dbReference type="SAM" id="MobiDB-lite"/>
    </source>
</evidence>
<name>A0ABV5G300_9MICC</name>
<reference evidence="2 3" key="1">
    <citation type="submission" date="2024-09" db="EMBL/GenBank/DDBJ databases">
        <authorList>
            <person name="Sun Q."/>
            <person name="Mori K."/>
        </authorList>
    </citation>
    <scope>NUCLEOTIDE SEQUENCE [LARGE SCALE GENOMIC DNA]</scope>
    <source>
        <strain evidence="2 3">CCM 7609</strain>
    </source>
</reference>
<feature type="region of interest" description="Disordered" evidence="1">
    <location>
        <begin position="1"/>
        <end position="51"/>
    </location>
</feature>
<dbReference type="Proteomes" id="UP001589575">
    <property type="component" value="Unassembled WGS sequence"/>
</dbReference>
<proteinExistence type="predicted"/>
<dbReference type="EMBL" id="JBHMFI010000001">
    <property type="protein sequence ID" value="MFB9073302.1"/>
    <property type="molecule type" value="Genomic_DNA"/>
</dbReference>
<gene>
    <name evidence="2" type="ORF">ACFFX0_19715</name>
</gene>
<keyword evidence="3" id="KW-1185">Reference proteome</keyword>
<evidence type="ECO:0000313" key="3">
    <source>
        <dbReference type="Proteomes" id="UP001589575"/>
    </source>
</evidence>
<evidence type="ECO:0000313" key="2">
    <source>
        <dbReference type="EMBL" id="MFB9073302.1"/>
    </source>
</evidence>
<feature type="compositionally biased region" description="Polar residues" evidence="1">
    <location>
        <begin position="17"/>
        <end position="33"/>
    </location>
</feature>
<accession>A0ABV5G300</accession>
<sequence length="51" mass="5419">MPFAVKWTGLPGGCGPTSATRNSLPNCSRSSESPGARERRVRGDRRFSAPG</sequence>
<organism evidence="2 3">
    <name type="scientific">Citricoccus parietis</name>
    <dbReference type="NCBI Taxonomy" id="592307"/>
    <lineage>
        <taxon>Bacteria</taxon>
        <taxon>Bacillati</taxon>
        <taxon>Actinomycetota</taxon>
        <taxon>Actinomycetes</taxon>
        <taxon>Micrococcales</taxon>
        <taxon>Micrococcaceae</taxon>
        <taxon>Citricoccus</taxon>
    </lineage>
</organism>
<comment type="caution">
    <text evidence="2">The sequence shown here is derived from an EMBL/GenBank/DDBJ whole genome shotgun (WGS) entry which is preliminary data.</text>
</comment>
<protein>
    <submittedName>
        <fullName evidence="2">Uncharacterized protein</fullName>
    </submittedName>
</protein>